<dbReference type="GO" id="GO:0030488">
    <property type="term" value="P:tRNA methylation"/>
    <property type="evidence" value="ECO:0007669"/>
    <property type="project" value="TreeGrafter"/>
</dbReference>
<dbReference type="GO" id="GO:0002098">
    <property type="term" value="P:tRNA wobble uridine modification"/>
    <property type="evidence" value="ECO:0007669"/>
    <property type="project" value="InterPro"/>
</dbReference>
<dbReference type="Proteomes" id="UP000092967">
    <property type="component" value="Chromosome"/>
</dbReference>
<dbReference type="InterPro" id="IPR047001">
    <property type="entry name" value="MnmG_C_subdom"/>
</dbReference>
<keyword evidence="9 12" id="KW-0520">NAD</keyword>
<dbReference type="FunFam" id="3.50.50.60:FF:000002">
    <property type="entry name" value="tRNA uridine 5-carboxymethylaminomethyl modification enzyme MnmG"/>
    <property type="match status" value="1"/>
</dbReference>
<dbReference type="InterPro" id="IPR026904">
    <property type="entry name" value="MnmG_C"/>
</dbReference>
<dbReference type="InterPro" id="IPR049312">
    <property type="entry name" value="GIDA_C_N"/>
</dbReference>
<dbReference type="InterPro" id="IPR002218">
    <property type="entry name" value="MnmG-rel"/>
</dbReference>
<dbReference type="EMBL" id="CP014224">
    <property type="protein sequence ID" value="ANW97242.1"/>
    <property type="molecule type" value="Genomic_DNA"/>
</dbReference>
<evidence type="ECO:0000256" key="9">
    <source>
        <dbReference type="ARBA" id="ARBA00023027"/>
    </source>
</evidence>
<dbReference type="PROSITE" id="PS01281">
    <property type="entry name" value="GIDA_2"/>
    <property type="match status" value="1"/>
</dbReference>
<evidence type="ECO:0000313" key="15">
    <source>
        <dbReference type="Proteomes" id="UP000092967"/>
    </source>
</evidence>
<dbReference type="PANTHER" id="PTHR11806:SF0">
    <property type="entry name" value="PROTEIN MTO1 HOMOLOG, MITOCHONDRIAL"/>
    <property type="match status" value="1"/>
</dbReference>
<dbReference type="NCBIfam" id="TIGR00136">
    <property type="entry name" value="mnmG_gidA"/>
    <property type="match status" value="1"/>
</dbReference>
<dbReference type="Gene3D" id="1.10.10.1800">
    <property type="entry name" value="tRNA uridine 5-carboxymethylaminomethyl modification enzyme MnmG/GidA"/>
    <property type="match status" value="1"/>
</dbReference>
<feature type="binding site" evidence="12">
    <location>
        <position position="371"/>
    </location>
    <ligand>
        <name>FAD</name>
        <dbReference type="ChEBI" id="CHEBI:57692"/>
    </ligand>
</feature>
<dbReference type="InterPro" id="IPR036188">
    <property type="entry name" value="FAD/NAD-bd_sf"/>
</dbReference>
<dbReference type="Pfam" id="PF01134">
    <property type="entry name" value="GIDA"/>
    <property type="match status" value="1"/>
</dbReference>
<gene>
    <name evidence="12" type="primary">mnmG</name>
    <name evidence="12" type="synonym">gidA</name>
    <name evidence="14" type="ORF">AXE80_13490</name>
</gene>
<proteinExistence type="inferred from homology"/>
<dbReference type="InterPro" id="IPR020595">
    <property type="entry name" value="MnmG-rel_CS"/>
</dbReference>
<dbReference type="GO" id="GO:0050660">
    <property type="term" value="F:flavin adenine dinucleotide binding"/>
    <property type="evidence" value="ECO:0007669"/>
    <property type="project" value="UniProtKB-UniRule"/>
</dbReference>
<keyword evidence="5 12" id="KW-0963">Cytoplasm</keyword>
<comment type="function">
    <text evidence="2 12">NAD-binding protein involved in the addition of a carboxymethylaminomethyl (cmnm) group at the wobble position (U34) of certain tRNAs, forming tRNA-cmnm(5)s(2)U34.</text>
</comment>
<dbReference type="InterPro" id="IPR040131">
    <property type="entry name" value="MnmG_N"/>
</dbReference>
<dbReference type="Gene3D" id="1.10.150.570">
    <property type="entry name" value="GidA associated domain, C-terminal subdomain"/>
    <property type="match status" value="1"/>
</dbReference>
<dbReference type="InterPro" id="IPR044920">
    <property type="entry name" value="MnmG_C_subdom_sf"/>
</dbReference>
<dbReference type="FunFam" id="1.10.10.1800:FF:000003">
    <property type="entry name" value="tRNA uridine 5-carboxymethylaminomethyl modification enzyme MnmG"/>
    <property type="match status" value="1"/>
</dbReference>
<dbReference type="KEGG" id="wfu:AXE80_13490"/>
<keyword evidence="7 12" id="KW-0819">tRNA processing</keyword>
<feature type="binding site" evidence="12">
    <location>
        <begin position="14"/>
        <end position="19"/>
    </location>
    <ligand>
        <name>FAD</name>
        <dbReference type="ChEBI" id="CHEBI:57692"/>
    </ligand>
</feature>
<dbReference type="Pfam" id="PF21680">
    <property type="entry name" value="GIDA_C_1st"/>
    <property type="match status" value="1"/>
</dbReference>
<evidence type="ECO:0000256" key="6">
    <source>
        <dbReference type="ARBA" id="ARBA00022630"/>
    </source>
</evidence>
<evidence type="ECO:0000256" key="8">
    <source>
        <dbReference type="ARBA" id="ARBA00022827"/>
    </source>
</evidence>
<evidence type="ECO:0000256" key="5">
    <source>
        <dbReference type="ARBA" id="ARBA00022490"/>
    </source>
</evidence>
<keyword evidence="15" id="KW-1185">Reference proteome</keyword>
<dbReference type="HAMAP" id="MF_00129">
    <property type="entry name" value="MnmG_GidA"/>
    <property type="match status" value="1"/>
</dbReference>
<evidence type="ECO:0000256" key="11">
    <source>
        <dbReference type="ARBA" id="ARBA00031800"/>
    </source>
</evidence>
<comment type="similarity">
    <text evidence="3 12">Belongs to the MnmG family.</text>
</comment>
<dbReference type="FunFam" id="1.10.150.570:FF:000001">
    <property type="entry name" value="tRNA uridine 5-carboxymethylaminomethyl modification enzyme MnmG"/>
    <property type="match status" value="1"/>
</dbReference>
<organism evidence="14 15">
    <name type="scientific">Wenyingzhuangia fucanilytica</name>
    <dbReference type="NCBI Taxonomy" id="1790137"/>
    <lineage>
        <taxon>Bacteria</taxon>
        <taxon>Pseudomonadati</taxon>
        <taxon>Bacteroidota</taxon>
        <taxon>Flavobacteriia</taxon>
        <taxon>Flavobacteriales</taxon>
        <taxon>Flavobacteriaceae</taxon>
        <taxon>Wenyingzhuangia</taxon>
    </lineage>
</organism>
<dbReference type="InterPro" id="IPR004416">
    <property type="entry name" value="MnmG"/>
</dbReference>
<dbReference type="SUPFAM" id="SSF51905">
    <property type="entry name" value="FAD/NAD(P)-binding domain"/>
    <property type="match status" value="1"/>
</dbReference>
<evidence type="ECO:0000313" key="14">
    <source>
        <dbReference type="EMBL" id="ANW97242.1"/>
    </source>
</evidence>
<evidence type="ECO:0000256" key="10">
    <source>
        <dbReference type="ARBA" id="ARBA00025948"/>
    </source>
</evidence>
<feature type="binding site" evidence="12">
    <location>
        <position position="126"/>
    </location>
    <ligand>
        <name>FAD</name>
        <dbReference type="ChEBI" id="CHEBI:57692"/>
    </ligand>
</feature>
<dbReference type="STRING" id="1790137.AXE80_13490"/>
<evidence type="ECO:0000256" key="1">
    <source>
        <dbReference type="ARBA" id="ARBA00001974"/>
    </source>
</evidence>
<protein>
    <recommendedName>
        <fullName evidence="4 12">tRNA uridine 5-carboxymethylaminomethyl modification enzyme MnmG</fullName>
    </recommendedName>
    <alternativeName>
        <fullName evidence="11 12">Glucose-inhibited division protein A</fullName>
    </alternativeName>
</protein>
<dbReference type="GO" id="GO:0005829">
    <property type="term" value="C:cytosol"/>
    <property type="evidence" value="ECO:0007669"/>
    <property type="project" value="TreeGrafter"/>
</dbReference>
<evidence type="ECO:0000259" key="13">
    <source>
        <dbReference type="SMART" id="SM01228"/>
    </source>
</evidence>
<dbReference type="PROSITE" id="PS01280">
    <property type="entry name" value="GIDA_1"/>
    <property type="match status" value="1"/>
</dbReference>
<dbReference type="AlphaFoldDB" id="A0A1B1Y8Z5"/>
<evidence type="ECO:0000256" key="3">
    <source>
        <dbReference type="ARBA" id="ARBA00007653"/>
    </source>
</evidence>
<feature type="binding site" evidence="12">
    <location>
        <position position="181"/>
    </location>
    <ligand>
        <name>FAD</name>
        <dbReference type="ChEBI" id="CHEBI:57692"/>
    </ligand>
</feature>
<dbReference type="PANTHER" id="PTHR11806">
    <property type="entry name" value="GLUCOSE INHIBITED DIVISION PROTEIN A"/>
    <property type="match status" value="1"/>
</dbReference>
<comment type="subunit">
    <text evidence="10 12">Homodimer. Heterotetramer of two MnmE and two MnmG subunits.</text>
</comment>
<comment type="subcellular location">
    <subcellularLocation>
        <location evidence="12">Cytoplasm</location>
    </subcellularLocation>
</comment>
<evidence type="ECO:0000256" key="2">
    <source>
        <dbReference type="ARBA" id="ARBA00003717"/>
    </source>
</evidence>
<dbReference type="RefSeq" id="WP_068828260.1">
    <property type="nucleotide sequence ID" value="NZ_CP014224.1"/>
</dbReference>
<evidence type="ECO:0000256" key="12">
    <source>
        <dbReference type="HAMAP-Rule" id="MF_00129"/>
    </source>
</evidence>
<dbReference type="Gene3D" id="3.50.50.60">
    <property type="entry name" value="FAD/NAD(P)-binding domain"/>
    <property type="match status" value="2"/>
</dbReference>
<feature type="domain" description="tRNA uridine 5-carboxymethylaminomethyl modification enzyme C-terminal subdomain" evidence="13">
    <location>
        <begin position="550"/>
        <end position="621"/>
    </location>
</feature>
<dbReference type="SMART" id="SM01228">
    <property type="entry name" value="GIDA_assoc_3"/>
    <property type="match status" value="1"/>
</dbReference>
<evidence type="ECO:0000256" key="7">
    <source>
        <dbReference type="ARBA" id="ARBA00022694"/>
    </source>
</evidence>
<evidence type="ECO:0000256" key="4">
    <source>
        <dbReference type="ARBA" id="ARBA00020461"/>
    </source>
</evidence>
<keyword evidence="8 12" id="KW-0274">FAD</keyword>
<sequence>MSLFTDTYDVIVVGAGHAGSEAAAAAANMGSKTLLVTMSLQNIAQMSCNPAMGGIAKGQIVREIDALGGYSGIVTDKTAIQFKMLNKSKGPAMWSPRAQSDRMRFAEEWRNMLEQTDNLDFYQDMIKGLIIEDGEIKGVKTGLGFDIKAKSVIITAGTFLNGLIHIGEKSFGGGRSGESASTGITEDLVKVGFEAGRMKTGTPPRVDARSLDFSKMIEQPGDENPEKFSYLPITKPLTEQRSCYMSYTSQEVHDLLRSGFDRSPMFNGRIQSTGPRYCPSIEDKIDRFATKDRHQIFVEPEGWNTVEIYVNGFSTSLPEDVQDKALRKVAGFENVKFLRYGYAIEYDYFPPTQLTHTLETKLVKNLFFAGQINGTTGYEEAASQGLMAGINAALKVQQRPPFILKRDEAYIGVLIDDLITKGTEEPYRMFTSRAEYRTLLRQDNADIRLTPISNAIGLASDERLERVKEKVKKSDLLVQFLEETSIKPADINPILEAKGSAVINQSVKMFKVASRPQIDFKDVVTFPGVAQFVEENNIDAEAIEQAEVKVKYAGYIEKEKNNADKLQRLENISIPKSFDYYKVKSLSIEAQQKLTKIQPVTISQASRISGVSPSDVSVLLVYMGR</sequence>
<feature type="binding site" evidence="12">
    <location>
        <begin position="274"/>
        <end position="288"/>
    </location>
    <ligand>
        <name>NAD(+)</name>
        <dbReference type="ChEBI" id="CHEBI:57540"/>
    </ligand>
</feature>
<keyword evidence="6 12" id="KW-0285">Flavoprotein</keyword>
<reference evidence="14 15" key="1">
    <citation type="submission" date="2016-02" db="EMBL/GenBank/DDBJ databases">
        <authorList>
            <person name="Wen L."/>
            <person name="He K."/>
            <person name="Yang H."/>
        </authorList>
    </citation>
    <scope>NUCLEOTIDE SEQUENCE [LARGE SCALE GENOMIC DNA]</scope>
    <source>
        <strain evidence="14 15">CZ1127</strain>
    </source>
</reference>
<comment type="cofactor">
    <cofactor evidence="1 12">
        <name>FAD</name>
        <dbReference type="ChEBI" id="CHEBI:57692"/>
    </cofactor>
</comment>
<name>A0A1B1Y8Z5_9FLAO</name>
<dbReference type="Pfam" id="PF13932">
    <property type="entry name" value="SAM_GIDA_C"/>
    <property type="match status" value="1"/>
</dbReference>
<dbReference type="OrthoDB" id="9815560at2"/>
<accession>A0A1B1Y8Z5</accession>